<evidence type="ECO:0000256" key="1">
    <source>
        <dbReference type="SAM" id="MobiDB-lite"/>
    </source>
</evidence>
<keyword evidence="4" id="KW-1185">Reference proteome</keyword>
<dbReference type="Proteomes" id="UP000618382">
    <property type="component" value="Unassembled WGS sequence"/>
</dbReference>
<protein>
    <recommendedName>
        <fullName evidence="2">DUF4236 domain-containing protein</fullName>
    </recommendedName>
</protein>
<dbReference type="SUPFAM" id="SSF48452">
    <property type="entry name" value="TPR-like"/>
    <property type="match status" value="1"/>
</dbReference>
<gene>
    <name evidence="3" type="ORF">Col01nite_02160</name>
</gene>
<evidence type="ECO:0000313" key="3">
    <source>
        <dbReference type="EMBL" id="GIG31057.1"/>
    </source>
</evidence>
<feature type="region of interest" description="Disordered" evidence="1">
    <location>
        <begin position="55"/>
        <end position="98"/>
    </location>
</feature>
<dbReference type="Pfam" id="PF14020">
    <property type="entry name" value="DUF4236"/>
    <property type="match status" value="1"/>
</dbReference>
<comment type="caution">
    <text evidence="3">The sequence shown here is derived from an EMBL/GenBank/DDBJ whole genome shotgun (WGS) entry which is preliminary data.</text>
</comment>
<name>A0ABQ4D5Q9_9CELL</name>
<accession>A0ABQ4D5Q9</accession>
<evidence type="ECO:0000313" key="4">
    <source>
        <dbReference type="Proteomes" id="UP000618382"/>
    </source>
</evidence>
<dbReference type="InterPro" id="IPR019734">
    <property type="entry name" value="TPR_rpt"/>
</dbReference>
<dbReference type="InterPro" id="IPR025330">
    <property type="entry name" value="DUF4236"/>
</dbReference>
<feature type="compositionally biased region" description="Polar residues" evidence="1">
    <location>
        <begin position="65"/>
        <end position="79"/>
    </location>
</feature>
<dbReference type="SMART" id="SM00028">
    <property type="entry name" value="TPR"/>
    <property type="match status" value="2"/>
</dbReference>
<proteinExistence type="predicted"/>
<dbReference type="Gene3D" id="1.25.40.10">
    <property type="entry name" value="Tetratricopeptide repeat domain"/>
    <property type="match status" value="1"/>
</dbReference>
<evidence type="ECO:0000259" key="2">
    <source>
        <dbReference type="Pfam" id="PF14020"/>
    </source>
</evidence>
<reference evidence="3 4" key="1">
    <citation type="submission" date="2021-01" db="EMBL/GenBank/DDBJ databases">
        <title>Whole genome shotgun sequence of Cellulomonas oligotrophica NBRC 109435.</title>
        <authorList>
            <person name="Komaki H."/>
            <person name="Tamura T."/>
        </authorList>
    </citation>
    <scope>NUCLEOTIDE SEQUENCE [LARGE SCALE GENOMIC DNA]</scope>
    <source>
        <strain evidence="3 4">NBRC 109435</strain>
    </source>
</reference>
<feature type="domain" description="DUF4236" evidence="2">
    <location>
        <begin position="14"/>
        <end position="67"/>
    </location>
</feature>
<organism evidence="3 4">
    <name type="scientific">Cellulomonas oligotrophica</name>
    <dbReference type="NCBI Taxonomy" id="931536"/>
    <lineage>
        <taxon>Bacteria</taxon>
        <taxon>Bacillati</taxon>
        <taxon>Actinomycetota</taxon>
        <taxon>Actinomycetes</taxon>
        <taxon>Micrococcales</taxon>
        <taxon>Cellulomonadaceae</taxon>
        <taxon>Cellulomonas</taxon>
    </lineage>
</organism>
<dbReference type="EMBL" id="BONN01000001">
    <property type="protein sequence ID" value="GIG31057.1"/>
    <property type="molecule type" value="Genomic_DNA"/>
</dbReference>
<dbReference type="InterPro" id="IPR011990">
    <property type="entry name" value="TPR-like_helical_dom_sf"/>
</dbReference>
<sequence>MAVRSPWEGAAVGFRVRRSFKVMPGVRMTVTPRGVSTSVGTRGARVSVHSSGRVTRTVGIPGSGISHTSTTRVGASTRQPTRGAGAPGPARPPEPAKPGMFAPKWEKALHRAAIQQRDANAVRAVANEHAEARQSAALLETLMGALPVNDVARVRQLLGWLWDGGYDPAADVFMTRYLPGAGLALEVAPGITVELPLTRDAVGLALAEAHQSAGDVVAACDVVEQVTPSTVAAVSLAELYAEQGRWQEVIALTDGVTNEDEATMFLLVQRAAALRQTGSPGAAREALKEALRLRSRPAELRHRALIERAYTYLAENKRAMARKDLEKVLAENSTYPGLAEAMAELPPS</sequence>